<keyword evidence="7" id="KW-1185">Reference proteome</keyword>
<feature type="compositionally biased region" description="Basic and acidic residues" evidence="4">
    <location>
        <begin position="388"/>
        <end position="399"/>
    </location>
</feature>
<feature type="signal peptide" evidence="5">
    <location>
        <begin position="1"/>
        <end position="29"/>
    </location>
</feature>
<evidence type="ECO:0000256" key="1">
    <source>
        <dbReference type="ARBA" id="ARBA00022801"/>
    </source>
</evidence>
<keyword evidence="2" id="KW-0442">Lipid degradation</keyword>
<dbReference type="InterPro" id="IPR029058">
    <property type="entry name" value="AB_hydrolase_fold"/>
</dbReference>
<accession>A0ABQ3PJA4</accession>
<evidence type="ECO:0000313" key="6">
    <source>
        <dbReference type="EMBL" id="GHI25105.1"/>
    </source>
</evidence>
<dbReference type="PANTHER" id="PTHR10272">
    <property type="entry name" value="PLATELET-ACTIVATING FACTOR ACETYLHYDROLASE"/>
    <property type="match status" value="1"/>
</dbReference>
<dbReference type="Pfam" id="PF03403">
    <property type="entry name" value="PAF-AH_p_II"/>
    <property type="match status" value="2"/>
</dbReference>
<comment type="caution">
    <text evidence="6">The sequence shown here is derived from an EMBL/GenBank/DDBJ whole genome shotgun (WGS) entry which is preliminary data.</text>
</comment>
<proteinExistence type="predicted"/>
<dbReference type="Gene3D" id="3.40.50.1820">
    <property type="entry name" value="alpha/beta hydrolase"/>
    <property type="match status" value="1"/>
</dbReference>
<feature type="chain" id="PRO_5045669977" evidence="5">
    <location>
        <begin position="30"/>
        <end position="399"/>
    </location>
</feature>
<evidence type="ECO:0000256" key="2">
    <source>
        <dbReference type="ARBA" id="ARBA00022963"/>
    </source>
</evidence>
<keyword evidence="5" id="KW-0732">Signal</keyword>
<keyword evidence="3" id="KW-0443">Lipid metabolism</keyword>
<evidence type="ECO:0000313" key="7">
    <source>
        <dbReference type="Proteomes" id="UP001052739"/>
    </source>
</evidence>
<evidence type="ECO:0000256" key="4">
    <source>
        <dbReference type="SAM" id="MobiDB-lite"/>
    </source>
</evidence>
<dbReference type="EMBL" id="BNDW01000068">
    <property type="protein sequence ID" value="GHI25105.1"/>
    <property type="molecule type" value="Genomic_DNA"/>
</dbReference>
<sequence>MTRMKRFTRAAAAAVLVCSLALSAGTAAASGTQSAAGARGGVDARAAAVPFALPVPTGPHPVGSTVLPLVDRSRTDPWVPTADGRRLMVTLHYPAARPGGGARAPYATREEARRLAEGLGVGAAMPADVLAATRTHSRSDVRPAPGRRPLVLLSPGFSVSRWTLTHLAEDLASRGYVVASVDHAYESYGITLPGGETLGCVACAALDEQGVPGSVVTSTRAADMRFVLDRLTGPAPAWRHARVIDTRRIGMAGHSIGGASAATTMAADRRVDAGVNMDGAFWADLPAEGLRGRPFLMLGTHDEVHLPGGLDTTWDRIWPALDGWKRWLTVAGARHSTFSDFPLAERHFGLPAADLAPERAVHLTRAYVAAFFDRHLRGAPEGPLEGPAPEHPEVHFQNP</sequence>
<evidence type="ECO:0000256" key="3">
    <source>
        <dbReference type="ARBA" id="ARBA00023098"/>
    </source>
</evidence>
<organism evidence="6 7">
    <name type="scientific">Streptomyces hydrogenans</name>
    <dbReference type="NCBI Taxonomy" id="1873719"/>
    <lineage>
        <taxon>Bacteria</taxon>
        <taxon>Bacillati</taxon>
        <taxon>Actinomycetota</taxon>
        <taxon>Actinomycetes</taxon>
        <taxon>Kitasatosporales</taxon>
        <taxon>Streptomycetaceae</taxon>
        <taxon>Streptomyces</taxon>
    </lineage>
</organism>
<name>A0ABQ3PJA4_9ACTN</name>
<feature type="region of interest" description="Disordered" evidence="4">
    <location>
        <begin position="380"/>
        <end position="399"/>
    </location>
</feature>
<dbReference type="Proteomes" id="UP001052739">
    <property type="component" value="Unassembled WGS sequence"/>
</dbReference>
<gene>
    <name evidence="6" type="ORF">Shyd_64760</name>
</gene>
<keyword evidence="1" id="KW-0378">Hydrolase</keyword>
<protein>
    <submittedName>
        <fullName evidence="6">Lipase</fullName>
    </submittedName>
</protein>
<reference evidence="6" key="1">
    <citation type="submission" date="2024-05" db="EMBL/GenBank/DDBJ databases">
        <title>Whole genome shotgun sequence of Streptomyces hydrogenans NBRC 13475.</title>
        <authorList>
            <person name="Komaki H."/>
            <person name="Tamura T."/>
        </authorList>
    </citation>
    <scope>NUCLEOTIDE SEQUENCE</scope>
    <source>
        <strain evidence="6">NBRC 13475</strain>
    </source>
</reference>
<evidence type="ECO:0000256" key="5">
    <source>
        <dbReference type="SAM" id="SignalP"/>
    </source>
</evidence>
<dbReference type="SUPFAM" id="SSF53474">
    <property type="entry name" value="alpha/beta-Hydrolases"/>
    <property type="match status" value="1"/>
</dbReference>
<dbReference type="PANTHER" id="PTHR10272:SF0">
    <property type="entry name" value="PLATELET-ACTIVATING FACTOR ACETYLHYDROLASE"/>
    <property type="match status" value="1"/>
</dbReference>